<dbReference type="AlphaFoldDB" id="A0AAW2E950"/>
<organism evidence="2 3">
    <name type="scientific">Cardiocondyla obscurior</name>
    <dbReference type="NCBI Taxonomy" id="286306"/>
    <lineage>
        <taxon>Eukaryota</taxon>
        <taxon>Metazoa</taxon>
        <taxon>Ecdysozoa</taxon>
        <taxon>Arthropoda</taxon>
        <taxon>Hexapoda</taxon>
        <taxon>Insecta</taxon>
        <taxon>Pterygota</taxon>
        <taxon>Neoptera</taxon>
        <taxon>Endopterygota</taxon>
        <taxon>Hymenoptera</taxon>
        <taxon>Apocrita</taxon>
        <taxon>Aculeata</taxon>
        <taxon>Formicoidea</taxon>
        <taxon>Formicidae</taxon>
        <taxon>Myrmicinae</taxon>
        <taxon>Cardiocondyla</taxon>
    </lineage>
</organism>
<gene>
    <name evidence="2" type="ORF">PUN28_019984</name>
</gene>
<evidence type="ECO:0000313" key="2">
    <source>
        <dbReference type="EMBL" id="KAL0099933.1"/>
    </source>
</evidence>
<dbReference type="Proteomes" id="UP001430953">
    <property type="component" value="Unassembled WGS sequence"/>
</dbReference>
<reference evidence="2 3" key="1">
    <citation type="submission" date="2023-03" db="EMBL/GenBank/DDBJ databases">
        <title>High recombination rates correlate with genetic variation in Cardiocondyla obscurior ants.</title>
        <authorList>
            <person name="Errbii M."/>
        </authorList>
    </citation>
    <scope>NUCLEOTIDE SEQUENCE [LARGE SCALE GENOMIC DNA]</scope>
    <source>
        <strain evidence="2">Alpha-2009</strain>
        <tissue evidence="2">Whole body</tissue>
    </source>
</reference>
<keyword evidence="3" id="KW-1185">Reference proteome</keyword>
<sequence length="94" mass="10952">MTKGDELVDSALYASLFYTFYIQKREYIKKIHGTETIKGKKEKRRDPTTKIHSEANQSHGGVEQKRTNERRYNEGRDIIVLKYLSLIDDVSIGM</sequence>
<feature type="region of interest" description="Disordered" evidence="1">
    <location>
        <begin position="38"/>
        <end position="69"/>
    </location>
</feature>
<accession>A0AAW2E950</accession>
<proteinExistence type="predicted"/>
<evidence type="ECO:0000256" key="1">
    <source>
        <dbReference type="SAM" id="MobiDB-lite"/>
    </source>
</evidence>
<dbReference type="EMBL" id="JADYXP020000027">
    <property type="protein sequence ID" value="KAL0099933.1"/>
    <property type="molecule type" value="Genomic_DNA"/>
</dbReference>
<name>A0AAW2E950_9HYME</name>
<protein>
    <submittedName>
        <fullName evidence="2">Uncharacterized protein</fullName>
    </submittedName>
</protein>
<comment type="caution">
    <text evidence="2">The sequence shown here is derived from an EMBL/GenBank/DDBJ whole genome shotgun (WGS) entry which is preliminary data.</text>
</comment>
<evidence type="ECO:0000313" key="3">
    <source>
        <dbReference type="Proteomes" id="UP001430953"/>
    </source>
</evidence>
<feature type="compositionally biased region" description="Basic and acidic residues" evidence="1">
    <location>
        <begin position="38"/>
        <end position="53"/>
    </location>
</feature>